<comment type="caution">
    <text evidence="2">The sequence shown here is derived from an EMBL/GenBank/DDBJ whole genome shotgun (WGS) entry which is preliminary data.</text>
</comment>
<organism evidence="2 3">
    <name type="scientific">Ephemerocybe angulata</name>
    <dbReference type="NCBI Taxonomy" id="980116"/>
    <lineage>
        <taxon>Eukaryota</taxon>
        <taxon>Fungi</taxon>
        <taxon>Dikarya</taxon>
        <taxon>Basidiomycota</taxon>
        <taxon>Agaricomycotina</taxon>
        <taxon>Agaricomycetes</taxon>
        <taxon>Agaricomycetidae</taxon>
        <taxon>Agaricales</taxon>
        <taxon>Agaricineae</taxon>
        <taxon>Psathyrellaceae</taxon>
        <taxon>Ephemerocybe</taxon>
    </lineage>
</organism>
<dbReference type="AlphaFoldDB" id="A0A8H5CI24"/>
<keyword evidence="3" id="KW-1185">Reference proteome</keyword>
<reference evidence="2 3" key="1">
    <citation type="journal article" date="2020" name="ISME J.">
        <title>Uncovering the hidden diversity of litter-decomposition mechanisms in mushroom-forming fungi.</title>
        <authorList>
            <person name="Floudas D."/>
            <person name="Bentzer J."/>
            <person name="Ahren D."/>
            <person name="Johansson T."/>
            <person name="Persson P."/>
            <person name="Tunlid A."/>
        </authorList>
    </citation>
    <scope>NUCLEOTIDE SEQUENCE [LARGE SCALE GENOMIC DNA]</scope>
    <source>
        <strain evidence="2 3">CBS 175.51</strain>
    </source>
</reference>
<protein>
    <submittedName>
        <fullName evidence="2">Uncharacterized protein</fullName>
    </submittedName>
</protein>
<evidence type="ECO:0000256" key="1">
    <source>
        <dbReference type="SAM" id="MobiDB-lite"/>
    </source>
</evidence>
<evidence type="ECO:0000313" key="2">
    <source>
        <dbReference type="EMBL" id="KAF5342167.1"/>
    </source>
</evidence>
<proteinExistence type="predicted"/>
<accession>A0A8H5CI24</accession>
<sequence length="106" mass="11434">MTMVGRSAHAIAPQPSETSRGQPHLSRDTARRLTEADGLLSSWWGIKGGRTGLLPAISKSPLSLSKLSPLITTPEQHTTPSDFAIDHHVFAPLVIMTNTNDKLPLT</sequence>
<dbReference type="EMBL" id="JAACJK010000001">
    <property type="protein sequence ID" value="KAF5342167.1"/>
    <property type="molecule type" value="Genomic_DNA"/>
</dbReference>
<name>A0A8H5CI24_9AGAR</name>
<feature type="region of interest" description="Disordered" evidence="1">
    <location>
        <begin position="1"/>
        <end position="29"/>
    </location>
</feature>
<evidence type="ECO:0000313" key="3">
    <source>
        <dbReference type="Proteomes" id="UP000541558"/>
    </source>
</evidence>
<dbReference type="Proteomes" id="UP000541558">
    <property type="component" value="Unassembled WGS sequence"/>
</dbReference>
<gene>
    <name evidence="2" type="ORF">D9611_001478</name>
</gene>